<evidence type="ECO:0000313" key="4">
    <source>
        <dbReference type="Proteomes" id="UP000324897"/>
    </source>
</evidence>
<keyword evidence="1" id="KW-0472">Membrane</keyword>
<feature type="domain" description="Ribonuclease H1 N-terminal" evidence="2">
    <location>
        <begin position="5"/>
        <end position="47"/>
    </location>
</feature>
<evidence type="ECO:0000259" key="2">
    <source>
        <dbReference type="Pfam" id="PF01693"/>
    </source>
</evidence>
<dbReference type="OrthoDB" id="1922118at2759"/>
<accession>A0A5J9U136</accession>
<name>A0A5J9U136_9POAL</name>
<dbReference type="Gramene" id="TVU17304">
    <property type="protein sequence ID" value="TVU17304"/>
    <property type="gene ID" value="EJB05_33326"/>
</dbReference>
<dbReference type="Proteomes" id="UP000324897">
    <property type="component" value="Chromosome 7"/>
</dbReference>
<dbReference type="InterPro" id="IPR009027">
    <property type="entry name" value="Ribosomal_bL9/RNase_H1_N"/>
</dbReference>
<dbReference type="AlphaFoldDB" id="A0A5J9U136"/>
<dbReference type="Gene3D" id="3.40.970.10">
    <property type="entry name" value="Ribonuclease H1, N-terminal domain"/>
    <property type="match status" value="1"/>
</dbReference>
<feature type="non-terminal residue" evidence="3">
    <location>
        <position position="1"/>
    </location>
</feature>
<comment type="caution">
    <text evidence="3">The sequence shown here is derived from an EMBL/GenBank/DDBJ whole genome shotgun (WGS) entry which is preliminary data.</text>
</comment>
<feature type="transmembrane region" description="Helical" evidence="1">
    <location>
        <begin position="103"/>
        <end position="123"/>
    </location>
</feature>
<reference evidence="3 4" key="1">
    <citation type="journal article" date="2019" name="Sci. Rep.">
        <title>A high-quality genome of Eragrostis curvula grass provides insights into Poaceae evolution and supports new strategies to enhance forage quality.</title>
        <authorList>
            <person name="Carballo J."/>
            <person name="Santos B.A.C.M."/>
            <person name="Zappacosta D."/>
            <person name="Garbus I."/>
            <person name="Selva J.P."/>
            <person name="Gallo C.A."/>
            <person name="Diaz A."/>
            <person name="Albertini E."/>
            <person name="Caccamo M."/>
            <person name="Echenique V."/>
        </authorList>
    </citation>
    <scope>NUCLEOTIDE SEQUENCE [LARGE SCALE GENOMIC DNA]</scope>
    <source>
        <strain evidence="4">cv. Victoria</strain>
        <tissue evidence="3">Leaf</tissue>
    </source>
</reference>
<organism evidence="3 4">
    <name type="scientific">Eragrostis curvula</name>
    <name type="common">weeping love grass</name>
    <dbReference type="NCBI Taxonomy" id="38414"/>
    <lineage>
        <taxon>Eukaryota</taxon>
        <taxon>Viridiplantae</taxon>
        <taxon>Streptophyta</taxon>
        <taxon>Embryophyta</taxon>
        <taxon>Tracheophyta</taxon>
        <taxon>Spermatophyta</taxon>
        <taxon>Magnoliopsida</taxon>
        <taxon>Liliopsida</taxon>
        <taxon>Poales</taxon>
        <taxon>Poaceae</taxon>
        <taxon>PACMAD clade</taxon>
        <taxon>Chloridoideae</taxon>
        <taxon>Eragrostideae</taxon>
        <taxon>Eragrostidinae</taxon>
        <taxon>Eragrostis</taxon>
    </lineage>
</organism>
<evidence type="ECO:0000313" key="3">
    <source>
        <dbReference type="EMBL" id="TVU17304.1"/>
    </source>
</evidence>
<dbReference type="SUPFAM" id="SSF55658">
    <property type="entry name" value="L9 N-domain-like"/>
    <property type="match status" value="1"/>
</dbReference>
<keyword evidence="1" id="KW-0812">Transmembrane</keyword>
<dbReference type="InterPro" id="IPR037056">
    <property type="entry name" value="RNase_H1_N_sf"/>
</dbReference>
<dbReference type="EMBL" id="RWGY01000029">
    <property type="protein sequence ID" value="TVU17304.1"/>
    <property type="molecule type" value="Genomic_DNA"/>
</dbReference>
<evidence type="ECO:0000256" key="1">
    <source>
        <dbReference type="SAM" id="Phobius"/>
    </source>
</evidence>
<gene>
    <name evidence="3" type="ORF">EJB05_33326</name>
</gene>
<dbReference type="InterPro" id="IPR011320">
    <property type="entry name" value="RNase_H1_N"/>
</dbReference>
<keyword evidence="4" id="KW-1185">Reference proteome</keyword>
<keyword evidence="1" id="KW-1133">Transmembrane helix</keyword>
<proteinExistence type="predicted"/>
<protein>
    <recommendedName>
        <fullName evidence="2">Ribonuclease H1 N-terminal domain-containing protein</fullName>
    </recommendedName>
</protein>
<sequence>MARGWYVVFRGRKPGIYNSYALAKLQCDGFPFGCLSSYDTRADAEAAFLEFNPPSPSDMNQLCGPTAAGGSCSSQAQCTVHPDVKIKKPTVKMMVLSSFWKDIIILLQFFMIVFLGVGIGVVFGKAELLVAVGYVKKMLL</sequence>
<dbReference type="Pfam" id="PF01693">
    <property type="entry name" value="Cauli_VI"/>
    <property type="match status" value="1"/>
</dbReference>